<evidence type="ECO:0000313" key="2">
    <source>
        <dbReference type="Proteomes" id="UP001221757"/>
    </source>
</evidence>
<organism evidence="1 2">
    <name type="scientific">Mycena rosella</name>
    <name type="common">Pink bonnet</name>
    <name type="synonym">Agaricus rosellus</name>
    <dbReference type="NCBI Taxonomy" id="1033263"/>
    <lineage>
        <taxon>Eukaryota</taxon>
        <taxon>Fungi</taxon>
        <taxon>Dikarya</taxon>
        <taxon>Basidiomycota</taxon>
        <taxon>Agaricomycotina</taxon>
        <taxon>Agaricomycetes</taxon>
        <taxon>Agaricomycetidae</taxon>
        <taxon>Agaricales</taxon>
        <taxon>Marasmiineae</taxon>
        <taxon>Mycenaceae</taxon>
        <taxon>Mycena</taxon>
    </lineage>
</organism>
<sequence>VPYYAFKQRRQEFGYEGPDIEVKKRHDISEWSKVYSKHDIQHVDDVKYIVPSKTDPLKVYDVNIDTYTCTCLDFP</sequence>
<reference evidence="1" key="1">
    <citation type="submission" date="2023-03" db="EMBL/GenBank/DDBJ databases">
        <title>Massive genome expansion in bonnet fungi (Mycena s.s.) driven by repeated elements and novel gene families across ecological guilds.</title>
        <authorList>
            <consortium name="Lawrence Berkeley National Laboratory"/>
            <person name="Harder C.B."/>
            <person name="Miyauchi S."/>
            <person name="Viragh M."/>
            <person name="Kuo A."/>
            <person name="Thoen E."/>
            <person name="Andreopoulos B."/>
            <person name="Lu D."/>
            <person name="Skrede I."/>
            <person name="Drula E."/>
            <person name="Henrissat B."/>
            <person name="Morin E."/>
            <person name="Kohler A."/>
            <person name="Barry K."/>
            <person name="LaButti K."/>
            <person name="Morin E."/>
            <person name="Salamov A."/>
            <person name="Lipzen A."/>
            <person name="Mereny Z."/>
            <person name="Hegedus B."/>
            <person name="Baldrian P."/>
            <person name="Stursova M."/>
            <person name="Weitz H."/>
            <person name="Taylor A."/>
            <person name="Grigoriev I.V."/>
            <person name="Nagy L.G."/>
            <person name="Martin F."/>
            <person name="Kauserud H."/>
        </authorList>
    </citation>
    <scope>NUCLEOTIDE SEQUENCE</scope>
    <source>
        <strain evidence="1">CBHHK067</strain>
    </source>
</reference>
<feature type="non-terminal residue" evidence="1">
    <location>
        <position position="75"/>
    </location>
</feature>
<evidence type="ECO:0000313" key="1">
    <source>
        <dbReference type="EMBL" id="KAJ7655465.1"/>
    </source>
</evidence>
<dbReference type="EMBL" id="JARKIE010000309">
    <property type="protein sequence ID" value="KAJ7655465.1"/>
    <property type="molecule type" value="Genomic_DNA"/>
</dbReference>
<feature type="non-terminal residue" evidence="1">
    <location>
        <position position="1"/>
    </location>
</feature>
<protein>
    <submittedName>
        <fullName evidence="1">Uncharacterized protein</fullName>
    </submittedName>
</protein>
<accession>A0AAD7CNW3</accession>
<dbReference type="AlphaFoldDB" id="A0AAD7CNW3"/>
<proteinExistence type="predicted"/>
<gene>
    <name evidence="1" type="ORF">B0H17DRAFT_894790</name>
</gene>
<name>A0AAD7CNW3_MYCRO</name>
<keyword evidence="2" id="KW-1185">Reference proteome</keyword>
<comment type="caution">
    <text evidence="1">The sequence shown here is derived from an EMBL/GenBank/DDBJ whole genome shotgun (WGS) entry which is preliminary data.</text>
</comment>
<dbReference type="Proteomes" id="UP001221757">
    <property type="component" value="Unassembled WGS sequence"/>
</dbReference>